<dbReference type="SUPFAM" id="SSF52540">
    <property type="entry name" value="P-loop containing nucleoside triphosphate hydrolases"/>
    <property type="match status" value="1"/>
</dbReference>
<reference evidence="8" key="1">
    <citation type="submission" date="2020-05" db="EMBL/GenBank/DDBJ databases">
        <title>Novel species in genus Nocardioides.</title>
        <authorList>
            <person name="Zhang G."/>
        </authorList>
    </citation>
    <scope>NUCLEOTIDE SEQUENCE [LARGE SCALE GENOMIC DNA]</scope>
    <source>
        <strain evidence="8">zg-1050</strain>
    </source>
</reference>
<dbReference type="InterPro" id="IPR027417">
    <property type="entry name" value="P-loop_NTPase"/>
</dbReference>
<dbReference type="PANTHER" id="PTHR43335:SF4">
    <property type="entry name" value="ABC TRANSPORTER, ATP-BINDING PROTEIN"/>
    <property type="match status" value="1"/>
</dbReference>
<gene>
    <name evidence="7" type="ORF">HLV38_04440</name>
</gene>
<sequence>MPTNATPASTTPASTAPADAPPTGTARPPVATRGKRLVVQGAPVEPFPGGVVIHARDLGHKRVLGTPFEHVDLDVAQGAVTAVCGMNGSGKTALLLTLAGRMRFTHGTLVVMGHQLPREARAVQKRVALALFPGVNDLDRAQRVRDAVSAEFHLFERRPNGAAIALYLRQWGLGSFENAKVADLAARELTLLGIALAWVRHPDIIVVDDIESGLTQAQSRELMELLRGFAHERNATLIVGVNEPTLAACADRTYHLSERN</sequence>
<feature type="compositionally biased region" description="Low complexity" evidence="5">
    <location>
        <begin position="1"/>
        <end position="29"/>
    </location>
</feature>
<evidence type="ECO:0000256" key="4">
    <source>
        <dbReference type="ARBA" id="ARBA00022840"/>
    </source>
</evidence>
<dbReference type="InterPro" id="IPR003439">
    <property type="entry name" value="ABC_transporter-like_ATP-bd"/>
</dbReference>
<dbReference type="SMART" id="SM00382">
    <property type="entry name" value="AAA"/>
    <property type="match status" value="1"/>
</dbReference>
<dbReference type="RefSeq" id="WP_173164578.1">
    <property type="nucleotide sequence ID" value="NZ_CP053716.1"/>
</dbReference>
<organism evidence="7 8">
    <name type="scientific">Berryella wangjianweii</name>
    <dbReference type="NCBI Taxonomy" id="2734634"/>
    <lineage>
        <taxon>Bacteria</taxon>
        <taxon>Bacillati</taxon>
        <taxon>Actinomycetota</taxon>
        <taxon>Coriobacteriia</taxon>
        <taxon>Eggerthellales</taxon>
        <taxon>Eggerthellaceae</taxon>
        <taxon>Berryella</taxon>
    </lineage>
</organism>
<keyword evidence="3" id="KW-0547">Nucleotide-binding</keyword>
<protein>
    <submittedName>
        <fullName evidence="7">ATP-binding cassette domain-containing protein</fullName>
    </submittedName>
</protein>
<comment type="similarity">
    <text evidence="1">Belongs to the ABC transporter superfamily.</text>
</comment>
<dbReference type="KEGG" id="bwa:HLV38_04440"/>
<evidence type="ECO:0000313" key="8">
    <source>
        <dbReference type="Proteomes" id="UP000503297"/>
    </source>
</evidence>
<evidence type="ECO:0000313" key="7">
    <source>
        <dbReference type="EMBL" id="QKF07452.1"/>
    </source>
</evidence>
<dbReference type="InterPro" id="IPR003593">
    <property type="entry name" value="AAA+_ATPase"/>
</dbReference>
<evidence type="ECO:0000259" key="6">
    <source>
        <dbReference type="SMART" id="SM00382"/>
    </source>
</evidence>
<dbReference type="Proteomes" id="UP000503297">
    <property type="component" value="Chromosome"/>
</dbReference>
<keyword evidence="4 7" id="KW-0067">ATP-binding</keyword>
<dbReference type="PANTHER" id="PTHR43335">
    <property type="entry name" value="ABC TRANSPORTER, ATP-BINDING PROTEIN"/>
    <property type="match status" value="1"/>
</dbReference>
<evidence type="ECO:0000256" key="3">
    <source>
        <dbReference type="ARBA" id="ARBA00022741"/>
    </source>
</evidence>
<name>A0A6M8J9G5_9ACTN</name>
<dbReference type="GO" id="GO:0005524">
    <property type="term" value="F:ATP binding"/>
    <property type="evidence" value="ECO:0007669"/>
    <property type="project" value="UniProtKB-KW"/>
</dbReference>
<feature type="region of interest" description="Disordered" evidence="5">
    <location>
        <begin position="1"/>
        <end position="30"/>
    </location>
</feature>
<evidence type="ECO:0000256" key="2">
    <source>
        <dbReference type="ARBA" id="ARBA00022448"/>
    </source>
</evidence>
<accession>A0A6M8J9G5</accession>
<evidence type="ECO:0000256" key="1">
    <source>
        <dbReference type="ARBA" id="ARBA00005417"/>
    </source>
</evidence>
<dbReference type="Pfam" id="PF00005">
    <property type="entry name" value="ABC_tran"/>
    <property type="match status" value="1"/>
</dbReference>
<evidence type="ECO:0000256" key="5">
    <source>
        <dbReference type="SAM" id="MobiDB-lite"/>
    </source>
</evidence>
<dbReference type="GO" id="GO:0016887">
    <property type="term" value="F:ATP hydrolysis activity"/>
    <property type="evidence" value="ECO:0007669"/>
    <property type="project" value="InterPro"/>
</dbReference>
<dbReference type="AlphaFoldDB" id="A0A6M8J9G5"/>
<feature type="domain" description="AAA+ ATPase" evidence="6">
    <location>
        <begin position="77"/>
        <end position="260"/>
    </location>
</feature>
<keyword evidence="8" id="KW-1185">Reference proteome</keyword>
<dbReference type="Gene3D" id="3.40.50.300">
    <property type="entry name" value="P-loop containing nucleotide triphosphate hydrolases"/>
    <property type="match status" value="1"/>
</dbReference>
<proteinExistence type="inferred from homology"/>
<dbReference type="EMBL" id="CP053716">
    <property type="protein sequence ID" value="QKF07452.1"/>
    <property type="molecule type" value="Genomic_DNA"/>
</dbReference>
<keyword evidence="2" id="KW-0813">Transport</keyword>